<evidence type="ECO:0000259" key="8">
    <source>
        <dbReference type="Pfam" id="PF17676"/>
    </source>
</evidence>
<evidence type="ECO:0008006" key="11">
    <source>
        <dbReference type="Google" id="ProtNLM"/>
    </source>
</evidence>
<dbReference type="InterPro" id="IPR040449">
    <property type="entry name" value="Peptidase_S66_N"/>
</dbReference>
<organism evidence="9 10">
    <name type="scientific">Thermodesulfobacterium commune</name>
    <dbReference type="NCBI Taxonomy" id="1741"/>
    <lineage>
        <taxon>Bacteria</taxon>
        <taxon>Pseudomonadati</taxon>
        <taxon>Thermodesulfobacteriota</taxon>
        <taxon>Thermodesulfobacteria</taxon>
        <taxon>Thermodesulfobacteriales</taxon>
        <taxon>Thermodesulfobacteriaceae</taxon>
        <taxon>Thermodesulfobacterium</taxon>
    </lineage>
</organism>
<keyword evidence="3" id="KW-0645">Protease</keyword>
<protein>
    <recommendedName>
        <fullName evidence="11">LD-carboxypeptidase</fullName>
    </recommendedName>
</protein>
<dbReference type="Proteomes" id="UP000257240">
    <property type="component" value="Unassembled WGS sequence"/>
</dbReference>
<evidence type="ECO:0000259" key="7">
    <source>
        <dbReference type="Pfam" id="PF02016"/>
    </source>
</evidence>
<gene>
    <name evidence="9" type="ORF">DCE01_07540</name>
</gene>
<sequence length="289" mass="32735">MESPVKIAIFSPASLPAPEEYKKALEFFKFKINEIEIQSFVNFNSKTPYEKAKEVALFLTEPKWDYLWAVRGGFGCLKLLPYLDEFLSENKNLLHKPCLIGFSDLTALHVYLYKRFKKSGIHAPNVVSLNKLNPKAWGELLDLILRKKTKLVLEGKGWVEGVAEGVVLGGNLATLAGLCGTPYFPLMEEPFILFIEEINEKSYRIERFLLQLIFTVSRENLKGLALGDLGITDIKPILQTLSLYLKKDIPIGYGFSVGHISDNFPFILGKKGRLKVFKDKAIFSQELKL</sequence>
<evidence type="ECO:0000256" key="4">
    <source>
        <dbReference type="ARBA" id="ARBA00022801"/>
    </source>
</evidence>
<dbReference type="InterPro" id="IPR027461">
    <property type="entry name" value="Carboxypeptidase_A_C_sf"/>
</dbReference>
<keyword evidence="2" id="KW-0121">Carboxypeptidase</keyword>
<reference evidence="9 10" key="1">
    <citation type="journal article" date="2018" name="Nat. Biotechnol.">
        <title>A standardized bacterial taxonomy based on genome phylogeny substantially revises the tree of life.</title>
        <authorList>
            <person name="Parks D.H."/>
            <person name="Chuvochina M."/>
            <person name="Waite D.W."/>
            <person name="Rinke C."/>
            <person name="Skarshewski A."/>
            <person name="Chaumeil P.A."/>
            <person name="Hugenholtz P."/>
        </authorList>
    </citation>
    <scope>NUCLEOTIDE SEQUENCE [LARGE SCALE GENOMIC DNA]</scope>
    <source>
        <strain evidence="9">UBA12529</strain>
    </source>
</reference>
<evidence type="ECO:0000256" key="3">
    <source>
        <dbReference type="ARBA" id="ARBA00022670"/>
    </source>
</evidence>
<dbReference type="PANTHER" id="PTHR30237:SF2">
    <property type="entry name" value="MUREIN TETRAPEPTIDE CARBOXYPEPTIDASE"/>
    <property type="match status" value="1"/>
</dbReference>
<evidence type="ECO:0000256" key="1">
    <source>
        <dbReference type="ARBA" id="ARBA00010233"/>
    </source>
</evidence>
<keyword evidence="5" id="KW-0720">Serine protease</keyword>
<dbReference type="InterPro" id="IPR027478">
    <property type="entry name" value="LdcA_N"/>
</dbReference>
<evidence type="ECO:0000256" key="5">
    <source>
        <dbReference type="ARBA" id="ARBA00022825"/>
    </source>
</evidence>
<dbReference type="SUPFAM" id="SSF141986">
    <property type="entry name" value="LD-carboxypeptidase A C-terminal domain-like"/>
    <property type="match status" value="1"/>
</dbReference>
<dbReference type="Gene3D" id="3.50.30.60">
    <property type="entry name" value="LD-carboxypeptidase A C-terminal domain-like"/>
    <property type="match status" value="1"/>
</dbReference>
<comment type="caution">
    <text evidence="9">The sequence shown here is derived from an EMBL/GenBank/DDBJ whole genome shotgun (WGS) entry which is preliminary data.</text>
</comment>
<dbReference type="GO" id="GO:0006508">
    <property type="term" value="P:proteolysis"/>
    <property type="evidence" value="ECO:0007669"/>
    <property type="project" value="UniProtKB-KW"/>
</dbReference>
<dbReference type="GO" id="GO:0008236">
    <property type="term" value="F:serine-type peptidase activity"/>
    <property type="evidence" value="ECO:0007669"/>
    <property type="project" value="UniProtKB-KW"/>
</dbReference>
<dbReference type="PIRSF" id="PIRSF028757">
    <property type="entry name" value="LD-carboxypeptidase"/>
    <property type="match status" value="1"/>
</dbReference>
<accession>A0A101FKE6</accession>
<feature type="domain" description="LD-carboxypeptidase C-terminal" evidence="8">
    <location>
        <begin position="164"/>
        <end position="274"/>
    </location>
</feature>
<feature type="active site" description="Charge relay system" evidence="6">
    <location>
        <position position="259"/>
    </location>
</feature>
<keyword evidence="4" id="KW-0378">Hydrolase</keyword>
<dbReference type="EMBL" id="DLVE01000092">
    <property type="protein sequence ID" value="HAA84619.1"/>
    <property type="molecule type" value="Genomic_DNA"/>
</dbReference>
<feature type="active site" description="Nucleophile" evidence="6">
    <location>
        <position position="103"/>
    </location>
</feature>
<feature type="domain" description="LD-carboxypeptidase N-terminal" evidence="7">
    <location>
        <begin position="7"/>
        <end position="122"/>
    </location>
</feature>
<dbReference type="CDD" id="cd07025">
    <property type="entry name" value="Peptidase_S66"/>
    <property type="match status" value="1"/>
</dbReference>
<dbReference type="InterPro" id="IPR003507">
    <property type="entry name" value="S66_fam"/>
</dbReference>
<dbReference type="Pfam" id="PF17676">
    <property type="entry name" value="Peptidase_S66C"/>
    <property type="match status" value="1"/>
</dbReference>
<name>A0A101FKE6_9BACT</name>
<dbReference type="GO" id="GO:0004180">
    <property type="term" value="F:carboxypeptidase activity"/>
    <property type="evidence" value="ECO:0007669"/>
    <property type="project" value="UniProtKB-KW"/>
</dbReference>
<evidence type="ECO:0000256" key="2">
    <source>
        <dbReference type="ARBA" id="ARBA00022645"/>
    </source>
</evidence>
<dbReference type="AlphaFoldDB" id="A0A101FKE6"/>
<comment type="similarity">
    <text evidence="1">Belongs to the peptidase S66 family.</text>
</comment>
<evidence type="ECO:0000256" key="6">
    <source>
        <dbReference type="PIRSR" id="PIRSR028757-1"/>
    </source>
</evidence>
<proteinExistence type="inferred from homology"/>
<dbReference type="InterPro" id="IPR040921">
    <property type="entry name" value="Peptidase_S66C"/>
</dbReference>
<dbReference type="Gene3D" id="3.40.50.10740">
    <property type="entry name" value="Class I glutamine amidotransferase-like"/>
    <property type="match status" value="1"/>
</dbReference>
<dbReference type="PANTHER" id="PTHR30237">
    <property type="entry name" value="MURAMOYLTETRAPEPTIDE CARBOXYPEPTIDASE"/>
    <property type="match status" value="1"/>
</dbReference>
<dbReference type="Pfam" id="PF02016">
    <property type="entry name" value="Peptidase_S66"/>
    <property type="match status" value="1"/>
</dbReference>
<dbReference type="InterPro" id="IPR029062">
    <property type="entry name" value="Class_I_gatase-like"/>
</dbReference>
<evidence type="ECO:0000313" key="9">
    <source>
        <dbReference type="EMBL" id="HAA84619.1"/>
    </source>
</evidence>
<dbReference type="SUPFAM" id="SSF52317">
    <property type="entry name" value="Class I glutamine amidotransferase-like"/>
    <property type="match status" value="1"/>
</dbReference>
<evidence type="ECO:0000313" key="10">
    <source>
        <dbReference type="Proteomes" id="UP000257240"/>
    </source>
</evidence>
<feature type="active site" description="Charge relay system" evidence="6">
    <location>
        <position position="196"/>
    </location>
</feature>